<sequence>MDLDLALRENKPYTPTITSLPEEKSKYAKWLESDCVSRLLIRSKMSNYLHSFVPESKKAKKYFAGIENLVMKFEEDGANLLSKKLFKMKYDGQGNVRLHILEMCSIASRLEDVGRKFDDELFLLLVIESLPQQFDNFKVVARTKDWELDEFISRCAVFETSIQMDDMSGSVGQNERVRCFSCGMDGHHWKNCTKCVSGIKMA</sequence>
<evidence type="ECO:0000313" key="3">
    <source>
        <dbReference type="EMBL" id="KAI9191176.1"/>
    </source>
</evidence>
<accession>A0AAD5P019</accession>
<protein>
    <recommendedName>
        <fullName evidence="2">CCHC-type domain-containing protein</fullName>
    </recommendedName>
</protein>
<keyword evidence="1" id="KW-0479">Metal-binding</keyword>
<dbReference type="PROSITE" id="PS50158">
    <property type="entry name" value="ZF_CCHC"/>
    <property type="match status" value="1"/>
</dbReference>
<dbReference type="GO" id="GO:0008270">
    <property type="term" value="F:zinc ion binding"/>
    <property type="evidence" value="ECO:0007669"/>
    <property type="project" value="UniProtKB-KW"/>
</dbReference>
<comment type="caution">
    <text evidence="3">The sequence shown here is derived from an EMBL/GenBank/DDBJ whole genome shotgun (WGS) entry which is preliminary data.</text>
</comment>
<reference evidence="3" key="1">
    <citation type="journal article" date="2022" name="Plant J.">
        <title>Strategies of tolerance reflected in two North American maple genomes.</title>
        <authorList>
            <person name="McEvoy S.L."/>
            <person name="Sezen U.U."/>
            <person name="Trouern-Trend A."/>
            <person name="McMahon S.M."/>
            <person name="Schaberg P.G."/>
            <person name="Yang J."/>
            <person name="Wegrzyn J.L."/>
            <person name="Swenson N.G."/>
        </authorList>
    </citation>
    <scope>NUCLEOTIDE SEQUENCE</scope>
    <source>
        <strain evidence="3">91603</strain>
    </source>
</reference>
<dbReference type="EMBL" id="JAJSOW010000004">
    <property type="protein sequence ID" value="KAI9191176.1"/>
    <property type="molecule type" value="Genomic_DNA"/>
</dbReference>
<dbReference type="AlphaFoldDB" id="A0AAD5P019"/>
<evidence type="ECO:0000259" key="2">
    <source>
        <dbReference type="PROSITE" id="PS50158"/>
    </source>
</evidence>
<organism evidence="3 4">
    <name type="scientific">Acer negundo</name>
    <name type="common">Box elder</name>
    <dbReference type="NCBI Taxonomy" id="4023"/>
    <lineage>
        <taxon>Eukaryota</taxon>
        <taxon>Viridiplantae</taxon>
        <taxon>Streptophyta</taxon>
        <taxon>Embryophyta</taxon>
        <taxon>Tracheophyta</taxon>
        <taxon>Spermatophyta</taxon>
        <taxon>Magnoliopsida</taxon>
        <taxon>eudicotyledons</taxon>
        <taxon>Gunneridae</taxon>
        <taxon>Pentapetalae</taxon>
        <taxon>rosids</taxon>
        <taxon>malvids</taxon>
        <taxon>Sapindales</taxon>
        <taxon>Sapindaceae</taxon>
        <taxon>Hippocastanoideae</taxon>
        <taxon>Acereae</taxon>
        <taxon>Acer</taxon>
    </lineage>
</organism>
<reference evidence="3" key="2">
    <citation type="submission" date="2023-02" db="EMBL/GenBank/DDBJ databases">
        <authorList>
            <person name="Swenson N.G."/>
            <person name="Wegrzyn J.L."/>
            <person name="Mcevoy S.L."/>
        </authorList>
    </citation>
    <scope>NUCLEOTIDE SEQUENCE</scope>
    <source>
        <strain evidence="3">91603</strain>
        <tissue evidence="3">Leaf</tissue>
    </source>
</reference>
<dbReference type="InterPro" id="IPR001878">
    <property type="entry name" value="Znf_CCHC"/>
</dbReference>
<dbReference type="Pfam" id="PF14223">
    <property type="entry name" value="Retrotran_gag_2"/>
    <property type="match status" value="1"/>
</dbReference>
<feature type="domain" description="CCHC-type" evidence="2">
    <location>
        <begin position="178"/>
        <end position="194"/>
    </location>
</feature>
<dbReference type="Proteomes" id="UP001064489">
    <property type="component" value="Chromosome 6"/>
</dbReference>
<keyword evidence="1" id="KW-0862">Zinc</keyword>
<keyword evidence="1" id="KW-0863">Zinc-finger</keyword>
<keyword evidence="4" id="KW-1185">Reference proteome</keyword>
<evidence type="ECO:0000256" key="1">
    <source>
        <dbReference type="PROSITE-ProRule" id="PRU00047"/>
    </source>
</evidence>
<proteinExistence type="predicted"/>
<evidence type="ECO:0000313" key="4">
    <source>
        <dbReference type="Proteomes" id="UP001064489"/>
    </source>
</evidence>
<gene>
    <name evidence="3" type="ORF">LWI28_004719</name>
</gene>
<dbReference type="GO" id="GO:0003676">
    <property type="term" value="F:nucleic acid binding"/>
    <property type="evidence" value="ECO:0007669"/>
    <property type="project" value="InterPro"/>
</dbReference>
<name>A0AAD5P019_ACENE</name>